<evidence type="ECO:0000313" key="4">
    <source>
        <dbReference type="Proteomes" id="UP000076580"/>
    </source>
</evidence>
<dbReference type="PANTHER" id="PTHR12903">
    <property type="entry name" value="MITOCHONDRIAL RIBOSOMAL PROTEIN L24"/>
    <property type="match status" value="1"/>
</dbReference>
<feature type="region of interest" description="Disordered" evidence="2">
    <location>
        <begin position="1"/>
        <end position="37"/>
    </location>
</feature>
<gene>
    <name evidence="3" type="ORF">DCS_05412</name>
</gene>
<evidence type="ECO:0000256" key="2">
    <source>
        <dbReference type="SAM" id="MobiDB-lite"/>
    </source>
</evidence>
<dbReference type="InterPro" id="IPR008991">
    <property type="entry name" value="Translation_prot_SH3-like_sf"/>
</dbReference>
<keyword evidence="4" id="KW-1185">Reference proteome</keyword>
<dbReference type="RefSeq" id="XP_040657750.1">
    <property type="nucleotide sequence ID" value="XM_040802717.1"/>
</dbReference>
<comment type="similarity">
    <text evidence="1">Belongs to the universal ribosomal protein uL24 family.</text>
</comment>
<dbReference type="Pfam" id="PF22682">
    <property type="entry name" value="Ribosomal_uL24m-like"/>
    <property type="match status" value="1"/>
</dbReference>
<comment type="caution">
    <text evidence="3">The sequence shown here is derived from an EMBL/GenBank/DDBJ whole genome shotgun (WGS) entry which is preliminary data.</text>
</comment>
<dbReference type="Proteomes" id="UP000076580">
    <property type="component" value="Chromosome 02"/>
</dbReference>
<protein>
    <submittedName>
        <fullName evidence="3">KOW motif containing protein</fullName>
    </submittedName>
</protein>
<dbReference type="GO" id="GO:0003735">
    <property type="term" value="F:structural constituent of ribosome"/>
    <property type="evidence" value="ECO:0007669"/>
    <property type="project" value="InterPro"/>
</dbReference>
<dbReference type="STRING" id="98403.A0A151GMU6"/>
<feature type="compositionally biased region" description="Basic and acidic residues" evidence="2">
    <location>
        <begin position="21"/>
        <end position="32"/>
    </location>
</feature>
<proteinExistence type="inferred from homology"/>
<dbReference type="AlphaFoldDB" id="A0A151GMU6"/>
<accession>A0A151GMU6</accession>
<evidence type="ECO:0000313" key="3">
    <source>
        <dbReference type="EMBL" id="KYK58398.1"/>
    </source>
</evidence>
<organism evidence="3 4">
    <name type="scientific">Drechmeria coniospora</name>
    <name type="common">Nematophagous fungus</name>
    <name type="synonym">Meria coniospora</name>
    <dbReference type="NCBI Taxonomy" id="98403"/>
    <lineage>
        <taxon>Eukaryota</taxon>
        <taxon>Fungi</taxon>
        <taxon>Dikarya</taxon>
        <taxon>Ascomycota</taxon>
        <taxon>Pezizomycotina</taxon>
        <taxon>Sordariomycetes</taxon>
        <taxon>Hypocreomycetidae</taxon>
        <taxon>Hypocreales</taxon>
        <taxon>Ophiocordycipitaceae</taxon>
        <taxon>Drechmeria</taxon>
    </lineage>
</organism>
<dbReference type="GO" id="GO:0006412">
    <property type="term" value="P:translation"/>
    <property type="evidence" value="ECO:0007669"/>
    <property type="project" value="InterPro"/>
</dbReference>
<reference evidence="3 4" key="1">
    <citation type="journal article" date="2016" name="Sci. Rep.">
        <title>Insights into Adaptations to a Near-Obligate Nematode Endoparasitic Lifestyle from the Finished Genome of Drechmeria coniospora.</title>
        <authorList>
            <person name="Zhang L."/>
            <person name="Zhou Z."/>
            <person name="Guo Q."/>
            <person name="Fokkens L."/>
            <person name="Miskei M."/>
            <person name="Pocsi I."/>
            <person name="Zhang W."/>
            <person name="Chen M."/>
            <person name="Wang L."/>
            <person name="Sun Y."/>
            <person name="Donzelli B.G."/>
            <person name="Gibson D.M."/>
            <person name="Nelson D.R."/>
            <person name="Luo J.G."/>
            <person name="Rep M."/>
            <person name="Liu H."/>
            <person name="Yang S."/>
            <person name="Wang J."/>
            <person name="Krasnoff S.B."/>
            <person name="Xu Y."/>
            <person name="Molnar I."/>
            <person name="Lin M."/>
        </authorList>
    </citation>
    <scope>NUCLEOTIDE SEQUENCE [LARGE SCALE GENOMIC DNA]</scope>
    <source>
        <strain evidence="3 4">ARSEF 6962</strain>
    </source>
</reference>
<dbReference type="SUPFAM" id="SSF50104">
    <property type="entry name" value="Translation proteins SH3-like domain"/>
    <property type="match status" value="1"/>
</dbReference>
<evidence type="ECO:0000256" key="1">
    <source>
        <dbReference type="ARBA" id="ARBA00010618"/>
    </source>
</evidence>
<name>A0A151GMU6_DRECN</name>
<dbReference type="InParanoid" id="A0A151GMU6"/>
<dbReference type="GeneID" id="63718055"/>
<dbReference type="GO" id="GO:0005840">
    <property type="term" value="C:ribosome"/>
    <property type="evidence" value="ECO:0007669"/>
    <property type="project" value="InterPro"/>
</dbReference>
<dbReference type="InterPro" id="IPR003256">
    <property type="entry name" value="Ribosomal_uL24"/>
</dbReference>
<sequence length="373" mass="42432">MQKLARRVAQAQRQAGRRSRQRVERENIDNRTRNRQALRAGVAEVRQNLKDAKQARQEDWEMGPLAPKRDLGFNNYGAFRETVRQDWTNHGLHQPRPELLHQRCAWAGGVKQLNLAVGDRVVIRDGPDKGKLDTIKSIQPESGTVTLEKHHRALAVGMFDSPARSQAMPISVGSIRLVYPITNPETGVTRDVVINQLKAVPPNMKSENMTLDRWEFGNKWDRLVPGINVVIPWPEVEAPEFEATPSDTVREQVEERTFYYSLLSPPMPGKVIDELRNKYSRFRTRHEPSYIAQKQMEEELVQARTEAIKSMQTPLDEFHEMQREIRDSQGEPELTDDMLQKIGEVMASKKAALLTEAGVSEVHPPSLPTAGSQ</sequence>
<dbReference type="EMBL" id="LAYC01000002">
    <property type="protein sequence ID" value="KYK58398.1"/>
    <property type="molecule type" value="Genomic_DNA"/>
</dbReference>